<reference evidence="1" key="1">
    <citation type="submission" date="2021-05" db="EMBL/GenBank/DDBJ databases">
        <authorList>
            <person name="Alioto T."/>
            <person name="Alioto T."/>
            <person name="Gomez Garrido J."/>
        </authorList>
    </citation>
    <scope>NUCLEOTIDE SEQUENCE</scope>
</reference>
<organism evidence="1">
    <name type="scientific">Cacopsylla melanoneura</name>
    <dbReference type="NCBI Taxonomy" id="428564"/>
    <lineage>
        <taxon>Eukaryota</taxon>
        <taxon>Metazoa</taxon>
        <taxon>Ecdysozoa</taxon>
        <taxon>Arthropoda</taxon>
        <taxon>Hexapoda</taxon>
        <taxon>Insecta</taxon>
        <taxon>Pterygota</taxon>
        <taxon>Neoptera</taxon>
        <taxon>Paraneoptera</taxon>
        <taxon>Hemiptera</taxon>
        <taxon>Sternorrhyncha</taxon>
        <taxon>Psylloidea</taxon>
        <taxon>Psyllidae</taxon>
        <taxon>Psyllinae</taxon>
        <taxon>Cacopsylla</taxon>
    </lineage>
</organism>
<dbReference type="AlphaFoldDB" id="A0A8D8Z803"/>
<proteinExistence type="predicted"/>
<accession>A0A8D8Z803</accession>
<name>A0A8D8Z803_9HEMI</name>
<sequence length="139" mass="15484">MVSSAIDCALISSDISFSPSINFGGENRAHSFSNVKSLFVLRSKLMLGWFFKLWKSFEGFDRFNKLGSKIIPGSSFKVNSSPILQSLRLILQLRSSEFLLECIGLEESLLKLIREGSGLSKGIRSSSKLFELSEAVRLE</sequence>
<dbReference type="EMBL" id="HBUF01293800">
    <property type="protein sequence ID" value="CAG6689749.1"/>
    <property type="molecule type" value="Transcribed_RNA"/>
</dbReference>
<evidence type="ECO:0000313" key="1">
    <source>
        <dbReference type="EMBL" id="CAG6741556.1"/>
    </source>
</evidence>
<dbReference type="EMBL" id="HBUF01111513">
    <property type="protein sequence ID" value="CAG6640331.1"/>
    <property type="molecule type" value="Transcribed_RNA"/>
</dbReference>
<protein>
    <submittedName>
        <fullName evidence="1">Uncharacterized protein</fullName>
    </submittedName>
</protein>
<dbReference type="EMBL" id="HBUF01111512">
    <property type="protein sequence ID" value="CAG6640329.1"/>
    <property type="molecule type" value="Transcribed_RNA"/>
</dbReference>
<dbReference type="EMBL" id="HBUF01427396">
    <property type="protein sequence ID" value="CAG6741556.1"/>
    <property type="molecule type" value="Transcribed_RNA"/>
</dbReference>